<feature type="binding site" evidence="9">
    <location>
        <position position="294"/>
    </location>
    <ligand>
        <name>substrate</name>
    </ligand>
</feature>
<feature type="active site" description="Nucleophile" evidence="8 10">
    <location>
        <position position="351"/>
    </location>
</feature>
<dbReference type="EMBL" id="FQWM01000002">
    <property type="protein sequence ID" value="SHG82678.1"/>
    <property type="molecule type" value="Genomic_DNA"/>
</dbReference>
<dbReference type="Proteomes" id="UP000184211">
    <property type="component" value="Unassembled WGS sequence"/>
</dbReference>
<dbReference type="InterPro" id="IPR001360">
    <property type="entry name" value="Glyco_hydro_1"/>
</dbReference>
<evidence type="ECO:0000256" key="5">
    <source>
        <dbReference type="ARBA" id="ARBA00023277"/>
    </source>
</evidence>
<dbReference type="Pfam" id="PF00232">
    <property type="entry name" value="Glyco_hydro_1"/>
    <property type="match status" value="1"/>
</dbReference>
<feature type="binding site" evidence="9">
    <location>
        <position position="22"/>
    </location>
    <ligand>
        <name>substrate</name>
    </ligand>
</feature>
<protein>
    <recommendedName>
        <fullName evidence="2 11">Beta-glucosidase</fullName>
        <ecNumber evidence="2 11">3.2.1.21</ecNumber>
    </recommendedName>
</protein>
<evidence type="ECO:0000256" key="9">
    <source>
        <dbReference type="PIRSR" id="PIRSR617736-2"/>
    </source>
</evidence>
<keyword evidence="5" id="KW-0119">Carbohydrate metabolism</keyword>
<evidence type="ECO:0000256" key="4">
    <source>
        <dbReference type="ARBA" id="ARBA00023001"/>
    </source>
</evidence>
<dbReference type="SUPFAM" id="SSF51445">
    <property type="entry name" value="(Trans)glycosidases"/>
    <property type="match status" value="1"/>
</dbReference>
<feature type="binding site" evidence="9">
    <location>
        <position position="166"/>
    </location>
    <ligand>
        <name>substrate</name>
    </ligand>
</feature>
<evidence type="ECO:0000256" key="10">
    <source>
        <dbReference type="PROSITE-ProRule" id="PRU10055"/>
    </source>
</evidence>
<dbReference type="NCBIfam" id="TIGR03356">
    <property type="entry name" value="BGL"/>
    <property type="match status" value="1"/>
</dbReference>
<evidence type="ECO:0000256" key="6">
    <source>
        <dbReference type="ARBA" id="ARBA00023295"/>
    </source>
</evidence>
<evidence type="ECO:0000256" key="3">
    <source>
        <dbReference type="ARBA" id="ARBA00022801"/>
    </source>
</evidence>
<feature type="binding site" evidence="9">
    <location>
        <begin position="404"/>
        <end position="405"/>
    </location>
    <ligand>
        <name>substrate</name>
    </ligand>
</feature>
<keyword evidence="13" id="KW-1185">Reference proteome</keyword>
<dbReference type="AlphaFoldDB" id="A0A1M5MZG3"/>
<keyword evidence="7" id="KW-0624">Polysaccharide degradation</keyword>
<dbReference type="PROSITE" id="PS00572">
    <property type="entry name" value="GLYCOSYL_HYDROL_F1_1"/>
    <property type="match status" value="1"/>
</dbReference>
<keyword evidence="6 11" id="KW-0326">Glycosidase</keyword>
<evidence type="ECO:0000313" key="12">
    <source>
        <dbReference type="EMBL" id="SHG82678.1"/>
    </source>
</evidence>
<evidence type="ECO:0000256" key="1">
    <source>
        <dbReference type="ARBA" id="ARBA00010838"/>
    </source>
</evidence>
<dbReference type="InterPro" id="IPR017853">
    <property type="entry name" value="GH"/>
</dbReference>
<dbReference type="InterPro" id="IPR017736">
    <property type="entry name" value="Glyco_hydro_1_beta-glucosidase"/>
</dbReference>
<keyword evidence="4" id="KW-0136">Cellulose degradation</keyword>
<dbReference type="PANTHER" id="PTHR10353">
    <property type="entry name" value="GLYCOSYL HYDROLASE"/>
    <property type="match status" value="1"/>
</dbReference>
<dbReference type="GO" id="GO:0008422">
    <property type="term" value="F:beta-glucosidase activity"/>
    <property type="evidence" value="ECO:0007669"/>
    <property type="project" value="UniProtKB-EC"/>
</dbReference>
<reference evidence="13" key="1">
    <citation type="submission" date="2016-11" db="EMBL/GenBank/DDBJ databases">
        <authorList>
            <person name="Varghese N."/>
            <person name="Submissions S."/>
        </authorList>
    </citation>
    <scope>NUCLEOTIDE SEQUENCE [LARGE SCALE GENOMIC DNA]</scope>
    <source>
        <strain evidence="13">DSM 28223</strain>
    </source>
</reference>
<keyword evidence="3 11" id="KW-0378">Hydrolase</keyword>
<dbReference type="RefSeq" id="WP_072791963.1">
    <property type="nucleotide sequence ID" value="NZ_FQWM01000002.1"/>
</dbReference>
<evidence type="ECO:0000256" key="2">
    <source>
        <dbReference type="ARBA" id="ARBA00012744"/>
    </source>
</evidence>
<comment type="catalytic activity">
    <reaction evidence="11">
        <text>Hydrolysis of terminal, non-reducing beta-D-glucosyl residues with release of beta-D-glucose.</text>
        <dbReference type="EC" id="3.2.1.21"/>
    </reaction>
</comment>
<evidence type="ECO:0000256" key="11">
    <source>
        <dbReference type="RuleBase" id="RU361175"/>
    </source>
</evidence>
<dbReference type="GO" id="GO:0005829">
    <property type="term" value="C:cytosol"/>
    <property type="evidence" value="ECO:0007669"/>
    <property type="project" value="TreeGrafter"/>
</dbReference>
<dbReference type="GO" id="GO:0030245">
    <property type="term" value="P:cellulose catabolic process"/>
    <property type="evidence" value="ECO:0007669"/>
    <property type="project" value="UniProtKB-KW"/>
</dbReference>
<dbReference type="PANTHER" id="PTHR10353:SF36">
    <property type="entry name" value="LP05116P"/>
    <property type="match status" value="1"/>
</dbReference>
<gene>
    <name evidence="12" type="ORF">SAMN04488044_1380</name>
</gene>
<dbReference type="PRINTS" id="PR00131">
    <property type="entry name" value="GLHYDRLASE1"/>
</dbReference>
<dbReference type="InterPro" id="IPR018120">
    <property type="entry name" value="Glyco_hydro_1_AS"/>
</dbReference>
<dbReference type="FunFam" id="3.20.20.80:FF:000004">
    <property type="entry name" value="Beta-glucosidase 6-phospho-beta-glucosidase"/>
    <property type="match status" value="1"/>
</dbReference>
<dbReference type="STRING" id="870908.SAMN04488044_1380"/>
<proteinExistence type="inferred from homology"/>
<evidence type="ECO:0000256" key="7">
    <source>
        <dbReference type="ARBA" id="ARBA00023326"/>
    </source>
</evidence>
<organism evidence="12 13">
    <name type="scientific">Cognatishimia maritima</name>
    <dbReference type="NCBI Taxonomy" id="870908"/>
    <lineage>
        <taxon>Bacteria</taxon>
        <taxon>Pseudomonadati</taxon>
        <taxon>Pseudomonadota</taxon>
        <taxon>Alphaproteobacteria</taxon>
        <taxon>Rhodobacterales</taxon>
        <taxon>Paracoccaceae</taxon>
        <taxon>Cognatishimia</taxon>
    </lineage>
</organism>
<feature type="binding site" evidence="9">
    <location>
        <position position="397"/>
    </location>
    <ligand>
        <name>substrate</name>
    </ligand>
</feature>
<evidence type="ECO:0000313" key="13">
    <source>
        <dbReference type="Proteomes" id="UP000184211"/>
    </source>
</evidence>
<dbReference type="OrthoDB" id="9765195at2"/>
<feature type="active site" description="Proton donor" evidence="8">
    <location>
        <position position="167"/>
    </location>
</feature>
<dbReference type="EC" id="3.2.1.21" evidence="2 11"/>
<evidence type="ECO:0000256" key="8">
    <source>
        <dbReference type="PIRSR" id="PIRSR617736-1"/>
    </source>
</evidence>
<sequence length="440" mass="49407">MEFKRSDFPEEFLFGAATSSYQIEGHQFGGAGATHWDSFAATPGNVVRAETGALACDHFHRYENDYRLMASAGFDAYRFSTSWARVLPEGRGTPNPEGLDYYDRIVDSMLENGLKPCATLYHWELPQPLADLGGWRNRDIAKWFADFTEVIMGRIGDRMYSVAPINEPWCVAWLSHFLGHHAPGMRDIRATARAMHHVLLAHGSAIQAMRALGMSNLGGVFNLEWATPVDDSPAAQEAAELYDGYYNRFFLGGVFKGEYPKNVMAGLGAHMPDNYQDDFATITAPLDWCGLNYYTRKVIAPNSDPWPSHEEVPGPLPKTQMGWEIYPDGLYNFLKRTQAEYTGDLPLFVTENGMANADVLVDGQVSDLARIDYLNQHVAAAKRAMDESVPLKGYMFWSLLDNYEWALGYEKRFGLVHVDFETLARTPKMSYEALKIALTS</sequence>
<accession>A0A1M5MZG3</accession>
<comment type="similarity">
    <text evidence="1 11">Belongs to the glycosyl hydrolase 1 family.</text>
</comment>
<name>A0A1M5MZG3_9RHOB</name>
<dbReference type="Gene3D" id="3.20.20.80">
    <property type="entry name" value="Glycosidases"/>
    <property type="match status" value="1"/>
</dbReference>
<feature type="binding site" evidence="9">
    <location>
        <position position="122"/>
    </location>
    <ligand>
        <name>substrate</name>
    </ligand>
</feature>